<comment type="caution">
    <text evidence="1">The sequence shown here is derived from an EMBL/GenBank/DDBJ whole genome shotgun (WGS) entry which is preliminary data.</text>
</comment>
<gene>
    <name evidence="1" type="ORF">BaRGS_00003797</name>
</gene>
<proteinExistence type="predicted"/>
<evidence type="ECO:0000313" key="2">
    <source>
        <dbReference type="Proteomes" id="UP001519460"/>
    </source>
</evidence>
<protein>
    <submittedName>
        <fullName evidence="1">Uncharacterized protein</fullName>
    </submittedName>
</protein>
<dbReference type="EMBL" id="JACVVK020000013">
    <property type="protein sequence ID" value="KAK7504769.1"/>
    <property type="molecule type" value="Genomic_DNA"/>
</dbReference>
<evidence type="ECO:0000313" key="1">
    <source>
        <dbReference type="EMBL" id="KAK7504769.1"/>
    </source>
</evidence>
<dbReference type="Proteomes" id="UP001519460">
    <property type="component" value="Unassembled WGS sequence"/>
</dbReference>
<sequence>MLCDARVPRSLGTMQCSVNPDKGSSGWLIGYAGSTTKGNLPVHYCALEIIQSRSVKFTGHRPSKLAAPVQQTRFRDTGTTAVVIHTAAMSPITVTVKAGAPLNLES</sequence>
<reference evidence="1 2" key="1">
    <citation type="journal article" date="2023" name="Sci. Data">
        <title>Genome assembly of the Korean intertidal mud-creeper Batillaria attramentaria.</title>
        <authorList>
            <person name="Patra A.K."/>
            <person name="Ho P.T."/>
            <person name="Jun S."/>
            <person name="Lee S.J."/>
            <person name="Kim Y."/>
            <person name="Won Y.J."/>
        </authorList>
    </citation>
    <scope>NUCLEOTIDE SEQUENCE [LARGE SCALE GENOMIC DNA]</scope>
    <source>
        <strain evidence="1">Wonlab-2016</strain>
    </source>
</reference>
<organism evidence="1 2">
    <name type="scientific">Batillaria attramentaria</name>
    <dbReference type="NCBI Taxonomy" id="370345"/>
    <lineage>
        <taxon>Eukaryota</taxon>
        <taxon>Metazoa</taxon>
        <taxon>Spiralia</taxon>
        <taxon>Lophotrochozoa</taxon>
        <taxon>Mollusca</taxon>
        <taxon>Gastropoda</taxon>
        <taxon>Caenogastropoda</taxon>
        <taxon>Sorbeoconcha</taxon>
        <taxon>Cerithioidea</taxon>
        <taxon>Batillariidae</taxon>
        <taxon>Batillaria</taxon>
    </lineage>
</organism>
<name>A0ABD0LYJ5_9CAEN</name>
<accession>A0ABD0LYJ5</accession>
<keyword evidence="2" id="KW-1185">Reference proteome</keyword>
<dbReference type="AlphaFoldDB" id="A0ABD0LYJ5"/>